<name>A0A4R3R678_9HYPH</name>
<keyword evidence="2" id="KW-1185">Reference proteome</keyword>
<evidence type="ECO:0000313" key="1">
    <source>
        <dbReference type="EMBL" id="TCU30640.1"/>
    </source>
</evidence>
<reference evidence="1 2" key="1">
    <citation type="submission" date="2019-03" db="EMBL/GenBank/DDBJ databases">
        <title>Genomic Encyclopedia of Type Strains, Phase IV (KMG-V): Genome sequencing to study the core and pangenomes of soil and plant-associated prokaryotes.</title>
        <authorList>
            <person name="Whitman W."/>
        </authorList>
    </citation>
    <scope>NUCLEOTIDE SEQUENCE [LARGE SCALE GENOMIC DNA]</scope>
    <source>
        <strain evidence="1 2">Gr42</strain>
    </source>
</reference>
<organism evidence="1 2">
    <name type="scientific">Rhizobium azibense</name>
    <dbReference type="NCBI Taxonomy" id="1136135"/>
    <lineage>
        <taxon>Bacteria</taxon>
        <taxon>Pseudomonadati</taxon>
        <taxon>Pseudomonadota</taxon>
        <taxon>Alphaproteobacteria</taxon>
        <taxon>Hyphomicrobiales</taxon>
        <taxon>Rhizobiaceae</taxon>
        <taxon>Rhizobium/Agrobacterium group</taxon>
        <taxon>Rhizobium</taxon>
    </lineage>
</organism>
<protein>
    <submittedName>
        <fullName evidence="1">Uncharacterized protein</fullName>
    </submittedName>
</protein>
<sequence>MSASPMNVIDLVEFGDSKKTLLSTKSSRPALEPETIQPTLILSLPPVRARS</sequence>
<gene>
    <name evidence="1" type="ORF">EV130_101211</name>
</gene>
<evidence type="ECO:0000313" key="2">
    <source>
        <dbReference type="Proteomes" id="UP000295547"/>
    </source>
</evidence>
<dbReference type="AlphaFoldDB" id="A0A4R3R678"/>
<proteinExistence type="predicted"/>
<accession>A0A4R3R678</accession>
<comment type="caution">
    <text evidence="1">The sequence shown here is derived from an EMBL/GenBank/DDBJ whole genome shotgun (WGS) entry which is preliminary data.</text>
</comment>
<dbReference type="Proteomes" id="UP000295547">
    <property type="component" value="Unassembled WGS sequence"/>
</dbReference>
<dbReference type="EMBL" id="SMBJ01000001">
    <property type="protein sequence ID" value="TCU30640.1"/>
    <property type="molecule type" value="Genomic_DNA"/>
</dbReference>